<dbReference type="CDD" id="cd00085">
    <property type="entry name" value="HNHc"/>
    <property type="match status" value="1"/>
</dbReference>
<feature type="region of interest" description="Disordered" evidence="1">
    <location>
        <begin position="163"/>
        <end position="186"/>
    </location>
</feature>
<dbReference type="InterPro" id="IPR003615">
    <property type="entry name" value="HNH_nuc"/>
</dbReference>
<organism evidence="3 4">
    <name type="scientific">Nocardia terpenica</name>
    <dbReference type="NCBI Taxonomy" id="455432"/>
    <lineage>
        <taxon>Bacteria</taxon>
        <taxon>Bacillati</taxon>
        <taxon>Actinomycetota</taxon>
        <taxon>Actinomycetes</taxon>
        <taxon>Mycobacteriales</taxon>
        <taxon>Nocardiaceae</taxon>
        <taxon>Nocardia</taxon>
    </lineage>
</organism>
<feature type="compositionally biased region" description="Basic and acidic residues" evidence="1">
    <location>
        <begin position="163"/>
        <end position="175"/>
    </location>
</feature>
<evidence type="ECO:0000313" key="3">
    <source>
        <dbReference type="EMBL" id="QIS24448.1"/>
    </source>
</evidence>
<accession>A0A6G9ZFV4</accession>
<dbReference type="GO" id="GO:0004519">
    <property type="term" value="F:endonuclease activity"/>
    <property type="evidence" value="ECO:0007669"/>
    <property type="project" value="InterPro"/>
</dbReference>
<feature type="domain" description="HNH nuclease" evidence="2">
    <location>
        <begin position="136"/>
        <end position="197"/>
    </location>
</feature>
<sequence>MARTGAKGARSAISGVNACLLLLHLASHVFTLTRGQLPFKPIRGCSVPYPGITPCALCGKPVRLGIGDRHKRCSRARGVTHGVPNTYKRYGCRCDACVKAAYAVCAEFQRKYKERTGRVYRDNFADNYNRAWLPRNRRIEIYERDGWVCQLCFKPVDPGLDPKKDRMSASLDHIRPKSKGGGDELENLQLAHRSCNSSKRDTWAEAA</sequence>
<evidence type="ECO:0000259" key="2">
    <source>
        <dbReference type="SMART" id="SM00507"/>
    </source>
</evidence>
<reference evidence="3 4" key="1">
    <citation type="journal article" date="2019" name="ACS Chem. Biol.">
        <title>Identification and Mobilization of a Cryptic Antibiotic Biosynthesis Gene Locus from a Human-Pathogenic Nocardia Isolate.</title>
        <authorList>
            <person name="Herisse M."/>
            <person name="Ishida K."/>
            <person name="Porter J.L."/>
            <person name="Howden B."/>
            <person name="Hertweck C."/>
            <person name="Stinear T.P."/>
            <person name="Pidot S.J."/>
        </authorList>
    </citation>
    <scope>NUCLEOTIDE SEQUENCE [LARGE SCALE GENOMIC DNA]</scope>
    <source>
        <strain evidence="3 4">AUSMDU00012715</strain>
    </source>
</reference>
<dbReference type="Gene3D" id="1.10.30.50">
    <property type="match status" value="1"/>
</dbReference>
<dbReference type="Proteomes" id="UP000500953">
    <property type="component" value="Chromosome"/>
</dbReference>
<dbReference type="AlphaFoldDB" id="A0A6G9ZFV4"/>
<proteinExistence type="predicted"/>
<dbReference type="GO" id="GO:0008270">
    <property type="term" value="F:zinc ion binding"/>
    <property type="evidence" value="ECO:0007669"/>
    <property type="project" value="InterPro"/>
</dbReference>
<protein>
    <recommendedName>
        <fullName evidence="2">HNH nuclease domain-containing protein</fullName>
    </recommendedName>
</protein>
<dbReference type="InterPro" id="IPR002711">
    <property type="entry name" value="HNH"/>
</dbReference>
<dbReference type="GO" id="GO:0003676">
    <property type="term" value="F:nucleic acid binding"/>
    <property type="evidence" value="ECO:0007669"/>
    <property type="project" value="InterPro"/>
</dbReference>
<gene>
    <name evidence="3" type="ORF">F6W96_26020</name>
</gene>
<evidence type="ECO:0000313" key="4">
    <source>
        <dbReference type="Proteomes" id="UP000500953"/>
    </source>
</evidence>
<dbReference type="EMBL" id="CP046173">
    <property type="protein sequence ID" value="QIS24448.1"/>
    <property type="molecule type" value="Genomic_DNA"/>
</dbReference>
<dbReference type="SMART" id="SM00507">
    <property type="entry name" value="HNHc"/>
    <property type="match status" value="1"/>
</dbReference>
<name>A0A6G9ZFV4_9NOCA</name>
<evidence type="ECO:0000256" key="1">
    <source>
        <dbReference type="SAM" id="MobiDB-lite"/>
    </source>
</evidence>
<dbReference type="Pfam" id="PF01844">
    <property type="entry name" value="HNH"/>
    <property type="match status" value="1"/>
</dbReference>